<dbReference type="AlphaFoldDB" id="A0A2T0USB2"/>
<reference evidence="2 3" key="1">
    <citation type="submission" date="2018-03" db="EMBL/GenBank/DDBJ databases">
        <title>Genomic Encyclopedia of Type Strains, Phase III (KMG-III): the genomes of soil and plant-associated and newly described type strains.</title>
        <authorList>
            <person name="Whitman W."/>
        </authorList>
    </citation>
    <scope>NUCLEOTIDE SEQUENCE [LARGE SCALE GENOMIC DNA]</scope>
    <source>
        <strain evidence="2 3">CGMCC 4.7067</strain>
    </source>
</reference>
<sequence>MYPFPIAPQAIPPQPQPLRGDADPIAAVAGNATMLGIGYMLLRRPILAVVALCGTGFLTWSAAVQVENPLWRFLLPAWGLAMILHAWWLTRRTVPSVLVDPAGAVRRLRFFAGTAAALVLLSLGWFRIDAWWIVHDAEAAQAAGDCEDVVAALGTLDAVHRVAFGPVTTRGDEEREACGILLAALEEAPSEAAEGLGEYLEHPGALWDGAGPERAALLLEAAAEGGALDLTDVENAFAQLETTLDEHPGQAGAVRGVVEAFTAGLVDMPPCHGYAADQWLAEQDWDAPELAEPAAAAAADAPVRTLRCGQEWADGGDLETAAALYREFLTEYPEHELAAEAADGVLDTGSYCADPVAYPGAPAYSGRGPHPMRLQGTTSEDRGFPAEWLGEDAAGTELVVCVTAEVGDYQDSCRYQRSDGSTLWATFYAHRFDITAYELRTGEEVAAYSRQIGKACPDTMDNTYSTVYFSYSGDFMSLASEYTDAEFRGMFSGIVGA</sequence>
<protein>
    <submittedName>
        <fullName evidence="2">Uncharacterized protein</fullName>
    </submittedName>
</protein>
<feature type="transmembrane region" description="Helical" evidence="1">
    <location>
        <begin position="110"/>
        <end position="128"/>
    </location>
</feature>
<evidence type="ECO:0000256" key="1">
    <source>
        <dbReference type="SAM" id="Phobius"/>
    </source>
</evidence>
<keyword evidence="1" id="KW-0472">Membrane</keyword>
<dbReference type="EMBL" id="PVTJ01000002">
    <property type="protein sequence ID" value="PRY60800.1"/>
    <property type="molecule type" value="Genomic_DNA"/>
</dbReference>
<name>A0A2T0USB2_9ACTN</name>
<comment type="caution">
    <text evidence="2">The sequence shown here is derived from an EMBL/GenBank/DDBJ whole genome shotgun (WGS) entry which is preliminary data.</text>
</comment>
<keyword evidence="3" id="KW-1185">Reference proteome</keyword>
<dbReference type="OrthoDB" id="5176604at2"/>
<evidence type="ECO:0000313" key="3">
    <source>
        <dbReference type="Proteomes" id="UP000238176"/>
    </source>
</evidence>
<gene>
    <name evidence="2" type="ORF">B0I28_102412</name>
</gene>
<feature type="transmembrane region" description="Helical" evidence="1">
    <location>
        <begin position="46"/>
        <end position="64"/>
    </location>
</feature>
<organism evidence="2 3">
    <name type="scientific">Glycomyces artemisiae</name>
    <dbReference type="NCBI Taxonomy" id="1076443"/>
    <lineage>
        <taxon>Bacteria</taxon>
        <taxon>Bacillati</taxon>
        <taxon>Actinomycetota</taxon>
        <taxon>Actinomycetes</taxon>
        <taxon>Glycomycetales</taxon>
        <taxon>Glycomycetaceae</taxon>
        <taxon>Glycomyces</taxon>
    </lineage>
</organism>
<proteinExistence type="predicted"/>
<dbReference type="RefSeq" id="WP_106362981.1">
    <property type="nucleotide sequence ID" value="NZ_PVTJ01000002.1"/>
</dbReference>
<evidence type="ECO:0000313" key="2">
    <source>
        <dbReference type="EMBL" id="PRY60800.1"/>
    </source>
</evidence>
<keyword evidence="1" id="KW-0812">Transmembrane</keyword>
<dbReference type="Proteomes" id="UP000238176">
    <property type="component" value="Unassembled WGS sequence"/>
</dbReference>
<accession>A0A2T0USB2</accession>
<keyword evidence="1" id="KW-1133">Transmembrane helix</keyword>
<feature type="transmembrane region" description="Helical" evidence="1">
    <location>
        <begin position="70"/>
        <end position="89"/>
    </location>
</feature>